<dbReference type="EMBL" id="CP022115">
    <property type="protein sequence ID" value="ASJ24435.1"/>
    <property type="molecule type" value="Genomic_DNA"/>
</dbReference>
<evidence type="ECO:0000313" key="3">
    <source>
        <dbReference type="Proteomes" id="UP000197424"/>
    </source>
</evidence>
<sequence>MKQILTGLTLSVTISGCVSTGPGGQTGIHAETAALVAGTALATAVMMNAANTETQVVTYPSYPERFDRPVHAGRGGQIETGRRGLCLDISRQVVNGAPLQIWNCNGRVNQRFRRVGEEIRIDGKCLDVAGLNQQDGARVIAYTCNGGENQRWDVSGGMIRSRMNGKCLDVSGERFEQGTPVVMWRCHGGRNQRFSWQ</sequence>
<dbReference type="AlphaFoldDB" id="A0A248LIS6"/>
<feature type="domain" description="Ricin B lectin" evidence="1">
    <location>
        <begin position="74"/>
        <end position="197"/>
    </location>
</feature>
<dbReference type="InterPro" id="IPR000772">
    <property type="entry name" value="Ricin_B_lectin"/>
</dbReference>
<dbReference type="SUPFAM" id="SSF50370">
    <property type="entry name" value="Ricin B-like lectins"/>
    <property type="match status" value="1"/>
</dbReference>
<dbReference type="PROSITE" id="PS51257">
    <property type="entry name" value="PROKAR_LIPOPROTEIN"/>
    <property type="match status" value="1"/>
</dbReference>
<accession>A0A248LIS6</accession>
<dbReference type="Gene3D" id="2.80.10.50">
    <property type="match status" value="2"/>
</dbReference>
<dbReference type="Pfam" id="PF00652">
    <property type="entry name" value="Ricin_B_lectin"/>
    <property type="match status" value="1"/>
</dbReference>
<name>A0A248LIS6_9NEIS</name>
<dbReference type="Proteomes" id="UP000197424">
    <property type="component" value="Chromosome"/>
</dbReference>
<dbReference type="SMART" id="SM00458">
    <property type="entry name" value="RICIN"/>
    <property type="match status" value="1"/>
</dbReference>
<proteinExistence type="predicted"/>
<dbReference type="PROSITE" id="PS50231">
    <property type="entry name" value="RICIN_B_LECTIN"/>
    <property type="match status" value="1"/>
</dbReference>
<dbReference type="CDD" id="cd23418">
    <property type="entry name" value="beta-trefoil_Ricin_XLN-like"/>
    <property type="match status" value="1"/>
</dbReference>
<dbReference type="RefSeq" id="WP_161493509.1">
    <property type="nucleotide sequence ID" value="NZ_CP022115.1"/>
</dbReference>
<evidence type="ECO:0000259" key="1">
    <source>
        <dbReference type="SMART" id="SM00458"/>
    </source>
</evidence>
<dbReference type="NCBIfam" id="NF035930">
    <property type="entry name" value="lectin_2"/>
    <property type="match status" value="1"/>
</dbReference>
<dbReference type="InterPro" id="IPR035992">
    <property type="entry name" value="Ricin_B-like_lectins"/>
</dbReference>
<protein>
    <submittedName>
        <fullName evidence="2">Lectin A</fullName>
    </submittedName>
</protein>
<organism evidence="2 3">
    <name type="scientific">Laribacter hongkongensis</name>
    <dbReference type="NCBI Taxonomy" id="168471"/>
    <lineage>
        <taxon>Bacteria</taxon>
        <taxon>Pseudomonadati</taxon>
        <taxon>Pseudomonadota</taxon>
        <taxon>Betaproteobacteria</taxon>
        <taxon>Neisseriales</taxon>
        <taxon>Aquaspirillaceae</taxon>
        <taxon>Laribacter</taxon>
    </lineage>
</organism>
<gene>
    <name evidence="2" type="ORF">LHGZ1_1604</name>
</gene>
<evidence type="ECO:0000313" key="2">
    <source>
        <dbReference type="EMBL" id="ASJ24435.1"/>
    </source>
</evidence>
<reference evidence="3" key="1">
    <citation type="submission" date="2017-06" db="EMBL/GenBank/DDBJ databases">
        <title>Whole genome sequence of Laribacter hongkongensis LHGZ1.</title>
        <authorList>
            <person name="Chen D."/>
            <person name="Wu H."/>
            <person name="Chen J."/>
        </authorList>
    </citation>
    <scope>NUCLEOTIDE SEQUENCE [LARGE SCALE GENOMIC DNA]</scope>
    <source>
        <strain evidence="3">LHGZ1</strain>
    </source>
</reference>